<keyword evidence="2" id="KW-1185">Reference proteome</keyword>
<evidence type="ECO:0000313" key="2">
    <source>
        <dbReference type="Proteomes" id="UP000248066"/>
    </source>
</evidence>
<dbReference type="OrthoDB" id="2861296at2"/>
<dbReference type="Proteomes" id="UP000248066">
    <property type="component" value="Unassembled WGS sequence"/>
</dbReference>
<accession>A0A2W0H4X1</accession>
<name>A0A2W0H4X1_9BACI</name>
<dbReference type="RefSeq" id="WP_110520823.1">
    <property type="nucleotide sequence ID" value="NZ_PDOF01000002.1"/>
</dbReference>
<comment type="caution">
    <text evidence="1">The sequence shown here is derived from an EMBL/GenBank/DDBJ whole genome shotgun (WGS) entry which is preliminary data.</text>
</comment>
<organism evidence="1 2">
    <name type="scientific">Alteribacter lacisalsi</name>
    <dbReference type="NCBI Taxonomy" id="2045244"/>
    <lineage>
        <taxon>Bacteria</taxon>
        <taxon>Bacillati</taxon>
        <taxon>Bacillota</taxon>
        <taxon>Bacilli</taxon>
        <taxon>Bacillales</taxon>
        <taxon>Bacillaceae</taxon>
        <taxon>Alteribacter</taxon>
    </lineage>
</organism>
<reference evidence="1 2" key="1">
    <citation type="submission" date="2017-10" db="EMBL/GenBank/DDBJ databases">
        <title>Bacillus sp. nov., a halophilic bacterium isolated from a Yangshapao Lake.</title>
        <authorList>
            <person name="Wang H."/>
        </authorList>
    </citation>
    <scope>NUCLEOTIDE SEQUENCE [LARGE SCALE GENOMIC DNA]</scope>
    <source>
        <strain evidence="1 2">YSP-3</strain>
    </source>
</reference>
<proteinExistence type="predicted"/>
<evidence type="ECO:0000313" key="1">
    <source>
        <dbReference type="EMBL" id="PYZ96883.1"/>
    </source>
</evidence>
<dbReference type="AlphaFoldDB" id="A0A2W0H4X1"/>
<dbReference type="InterPro" id="IPR009078">
    <property type="entry name" value="Ferritin-like_SF"/>
</dbReference>
<dbReference type="SUPFAM" id="SSF47240">
    <property type="entry name" value="Ferritin-like"/>
    <property type="match status" value="1"/>
</dbReference>
<sequence length="150" mass="17864">MYHNMYDGYGGPSSNQMEAVLRLLRQVIGRESQDEVLLDYVIGMSRDETSERLIYGMRTEERTQYDTLKQIYEQLSGRAVQIETPDFSIPDTFSDAMGYMLERKARTVQLYTYLYMYVPNQYQPVIYPFISEEHLHMHKLNYLLIRHIQN</sequence>
<gene>
    <name evidence="1" type="ORF">CR205_14495</name>
</gene>
<dbReference type="EMBL" id="PDOF01000002">
    <property type="protein sequence ID" value="PYZ96883.1"/>
    <property type="molecule type" value="Genomic_DNA"/>
</dbReference>
<protein>
    <submittedName>
        <fullName evidence="1">Uncharacterized protein</fullName>
    </submittedName>
</protein>